<dbReference type="InterPro" id="IPR016181">
    <property type="entry name" value="Acyl_CoA_acyltransferase"/>
</dbReference>
<dbReference type="RefSeq" id="XP_009552481.1">
    <property type="nucleotide sequence ID" value="XM_009554186.1"/>
</dbReference>
<dbReference type="FunCoup" id="W4JPP8">
    <property type="interactions" value="166"/>
</dbReference>
<dbReference type="GO" id="GO:0004059">
    <property type="term" value="F:aralkylamine N-acetyltransferase activity"/>
    <property type="evidence" value="ECO:0007669"/>
    <property type="project" value="TreeGrafter"/>
</dbReference>
<dbReference type="PANTHER" id="PTHR10908:SF0">
    <property type="entry name" value="SEROTONIN N-ACETYLTRANSFERASE"/>
    <property type="match status" value="1"/>
</dbReference>
<keyword evidence="5" id="KW-1185">Reference proteome</keyword>
<dbReference type="HOGENOM" id="CLU_061829_2_1_1"/>
<evidence type="ECO:0000259" key="3">
    <source>
        <dbReference type="PROSITE" id="PS51186"/>
    </source>
</evidence>
<evidence type="ECO:0000256" key="2">
    <source>
        <dbReference type="ARBA" id="ARBA00023315"/>
    </source>
</evidence>
<dbReference type="GO" id="GO:0005737">
    <property type="term" value="C:cytoplasm"/>
    <property type="evidence" value="ECO:0007669"/>
    <property type="project" value="TreeGrafter"/>
</dbReference>
<proteinExistence type="predicted"/>
<dbReference type="CDD" id="cd04301">
    <property type="entry name" value="NAT_SF"/>
    <property type="match status" value="1"/>
</dbReference>
<dbReference type="InterPro" id="IPR000182">
    <property type="entry name" value="GNAT_dom"/>
</dbReference>
<dbReference type="InParanoid" id="W4JPP8"/>
<dbReference type="SUPFAM" id="SSF55729">
    <property type="entry name" value="Acyl-CoA N-acyltransferases (Nat)"/>
    <property type="match status" value="1"/>
</dbReference>
<dbReference type="OrthoDB" id="30840at2759"/>
<feature type="domain" description="N-acetyltransferase" evidence="3">
    <location>
        <begin position="1"/>
        <end position="174"/>
    </location>
</feature>
<dbReference type="Pfam" id="PF13673">
    <property type="entry name" value="Acetyltransf_10"/>
    <property type="match status" value="1"/>
</dbReference>
<dbReference type="STRING" id="747525.W4JPP8"/>
<dbReference type="eggNOG" id="KOG4144">
    <property type="taxonomic scope" value="Eukaryota"/>
</dbReference>
<keyword evidence="1" id="KW-0808">Transferase</keyword>
<dbReference type="KEGG" id="hir:HETIRDRAFT_25567"/>
<dbReference type="GeneID" id="20669249"/>
<evidence type="ECO:0000256" key="1">
    <source>
        <dbReference type="ARBA" id="ARBA00022679"/>
    </source>
</evidence>
<evidence type="ECO:0000313" key="4">
    <source>
        <dbReference type="EMBL" id="ETW75444.1"/>
    </source>
</evidence>
<name>W4JPP8_HETIT</name>
<dbReference type="PANTHER" id="PTHR10908">
    <property type="entry name" value="SEROTONIN N-ACETYLTRANSFERASE"/>
    <property type="match status" value="1"/>
</dbReference>
<dbReference type="InterPro" id="IPR051635">
    <property type="entry name" value="SNAT-like"/>
</dbReference>
<evidence type="ECO:0000313" key="5">
    <source>
        <dbReference type="Proteomes" id="UP000030671"/>
    </source>
</evidence>
<keyword evidence="2" id="KW-0012">Acyltransferase</keyword>
<dbReference type="Gene3D" id="3.40.630.30">
    <property type="match status" value="1"/>
</dbReference>
<feature type="non-terminal residue" evidence="4">
    <location>
        <position position="174"/>
    </location>
</feature>
<organism evidence="4 5">
    <name type="scientific">Heterobasidion irregulare (strain TC 32-1)</name>
    <dbReference type="NCBI Taxonomy" id="747525"/>
    <lineage>
        <taxon>Eukaryota</taxon>
        <taxon>Fungi</taxon>
        <taxon>Dikarya</taxon>
        <taxon>Basidiomycota</taxon>
        <taxon>Agaricomycotina</taxon>
        <taxon>Agaricomycetes</taxon>
        <taxon>Russulales</taxon>
        <taxon>Bondarzewiaceae</taxon>
        <taxon>Heterobasidion</taxon>
        <taxon>Heterobasidion annosum species complex</taxon>
    </lineage>
</organism>
<dbReference type="PROSITE" id="PS51186">
    <property type="entry name" value="GNAT"/>
    <property type="match status" value="1"/>
</dbReference>
<accession>W4JPP8</accession>
<dbReference type="Proteomes" id="UP000030671">
    <property type="component" value="Unassembled WGS sequence"/>
</dbReference>
<dbReference type="EMBL" id="KI925466">
    <property type="protein sequence ID" value="ETW75444.1"/>
    <property type="molecule type" value="Genomic_DNA"/>
</dbReference>
<sequence>LFYDLVRADELQDAYNMEVEGFPQDEAGSLATFAYRQSVAPSLFLGAFLPSPTPSALSGSSRSLIGYIDGTLSSSQILTHASMSTHVPGARSLCIHGVCVSRAYQRRRVASTLLKEYLRRASAATTGGVAAYDRVLLIAHEDMRGLYEGVGFEYVGRSTVVHGDKPWFEMRYII</sequence>
<gene>
    <name evidence="4" type="ORF">HETIRDRAFT_25567</name>
</gene>
<feature type="non-terminal residue" evidence="4">
    <location>
        <position position="1"/>
    </location>
</feature>
<protein>
    <recommendedName>
        <fullName evidence="3">N-acetyltransferase domain-containing protein</fullName>
    </recommendedName>
</protein>
<dbReference type="AlphaFoldDB" id="W4JPP8"/>
<reference evidence="4 5" key="1">
    <citation type="journal article" date="2012" name="New Phytol.">
        <title>Insight into trade-off between wood decay and parasitism from the genome of a fungal forest pathogen.</title>
        <authorList>
            <person name="Olson A."/>
            <person name="Aerts A."/>
            <person name="Asiegbu F."/>
            <person name="Belbahri L."/>
            <person name="Bouzid O."/>
            <person name="Broberg A."/>
            <person name="Canback B."/>
            <person name="Coutinho P.M."/>
            <person name="Cullen D."/>
            <person name="Dalman K."/>
            <person name="Deflorio G."/>
            <person name="van Diepen L.T."/>
            <person name="Dunand C."/>
            <person name="Duplessis S."/>
            <person name="Durling M."/>
            <person name="Gonthier P."/>
            <person name="Grimwood J."/>
            <person name="Fossdal C.G."/>
            <person name="Hansson D."/>
            <person name="Henrissat B."/>
            <person name="Hietala A."/>
            <person name="Himmelstrand K."/>
            <person name="Hoffmeister D."/>
            <person name="Hogberg N."/>
            <person name="James T.Y."/>
            <person name="Karlsson M."/>
            <person name="Kohler A."/>
            <person name="Kues U."/>
            <person name="Lee Y.H."/>
            <person name="Lin Y.C."/>
            <person name="Lind M."/>
            <person name="Lindquist E."/>
            <person name="Lombard V."/>
            <person name="Lucas S."/>
            <person name="Lunden K."/>
            <person name="Morin E."/>
            <person name="Murat C."/>
            <person name="Park J."/>
            <person name="Raffaello T."/>
            <person name="Rouze P."/>
            <person name="Salamov A."/>
            <person name="Schmutz J."/>
            <person name="Solheim H."/>
            <person name="Stahlberg J."/>
            <person name="Velez H."/>
            <person name="de Vries R.P."/>
            <person name="Wiebenga A."/>
            <person name="Woodward S."/>
            <person name="Yakovlev I."/>
            <person name="Garbelotto M."/>
            <person name="Martin F."/>
            <person name="Grigoriev I.V."/>
            <person name="Stenlid J."/>
        </authorList>
    </citation>
    <scope>NUCLEOTIDE SEQUENCE [LARGE SCALE GENOMIC DNA]</scope>
    <source>
        <strain evidence="4 5">TC 32-1</strain>
    </source>
</reference>